<evidence type="ECO:0000259" key="12">
    <source>
        <dbReference type="Pfam" id="PF00248"/>
    </source>
</evidence>
<dbReference type="PANTHER" id="PTHR43827">
    <property type="entry name" value="2,5-DIKETO-D-GLUCONIC ACID REDUCTASE"/>
    <property type="match status" value="1"/>
</dbReference>
<dbReference type="InterPro" id="IPR023210">
    <property type="entry name" value="NADP_OxRdtase_dom"/>
</dbReference>
<feature type="active site" description="Proton donor" evidence="9">
    <location>
        <position position="55"/>
    </location>
</feature>
<evidence type="ECO:0000256" key="7">
    <source>
        <dbReference type="ARBA" id="ARBA00079693"/>
    </source>
</evidence>
<evidence type="ECO:0000256" key="9">
    <source>
        <dbReference type="PIRSR" id="PIRSR000097-1"/>
    </source>
</evidence>
<dbReference type="FunFam" id="3.20.20.100:FF:000002">
    <property type="entry name" value="2,5-diketo-D-gluconic acid reductase A"/>
    <property type="match status" value="1"/>
</dbReference>
<dbReference type="AlphaFoldDB" id="A0A1B2J5V9"/>
<comment type="catalytic activity">
    <reaction evidence="4">
        <text>(R)-pantolactone + NADP(+) = 2-dehydropantolactone + NADPH + H(+)</text>
        <dbReference type="Rhea" id="RHEA:18981"/>
        <dbReference type="ChEBI" id="CHEBI:15378"/>
        <dbReference type="ChEBI" id="CHEBI:16719"/>
        <dbReference type="ChEBI" id="CHEBI:18395"/>
        <dbReference type="ChEBI" id="CHEBI:57783"/>
        <dbReference type="ChEBI" id="CHEBI:58349"/>
        <dbReference type="EC" id="1.1.1.358"/>
    </reaction>
</comment>
<dbReference type="EMBL" id="CP014584">
    <property type="protein sequence ID" value="ANZ73356.1"/>
    <property type="molecule type" value="Genomic_DNA"/>
</dbReference>
<reference evidence="13 14" key="1">
    <citation type="submission" date="2016-02" db="EMBL/GenBank/DDBJ databases">
        <title>Comparative genomic and transcriptomic foundation for Pichia pastoris.</title>
        <authorList>
            <person name="Love K.R."/>
            <person name="Shah K.A."/>
            <person name="Whittaker C.A."/>
            <person name="Wu J."/>
            <person name="Bartlett M.C."/>
            <person name="Ma D."/>
            <person name="Leeson R.L."/>
            <person name="Priest M."/>
            <person name="Young S.K."/>
            <person name="Love J.C."/>
        </authorList>
    </citation>
    <scope>NUCLEOTIDE SEQUENCE [LARGE SCALE GENOMIC DNA]</scope>
    <source>
        <strain evidence="13 14">ATCC 28485</strain>
    </source>
</reference>
<dbReference type="InterPro" id="IPR036812">
    <property type="entry name" value="NAD(P)_OxRdtase_dom_sf"/>
</dbReference>
<dbReference type="GO" id="GO:0047011">
    <property type="term" value="F:2-dehydropantolactone reductase (A-specific) activity"/>
    <property type="evidence" value="ECO:0007669"/>
    <property type="project" value="UniProtKB-ARBA"/>
</dbReference>
<evidence type="ECO:0000256" key="4">
    <source>
        <dbReference type="ARBA" id="ARBA00050878"/>
    </source>
</evidence>
<dbReference type="PIRSF" id="PIRSF000097">
    <property type="entry name" value="AKR"/>
    <property type="match status" value="1"/>
</dbReference>
<protein>
    <recommendedName>
        <fullName evidence="7">2-dehydropantolactone reductase</fullName>
        <ecNumber evidence="6">1.1.1.358</ecNumber>
    </recommendedName>
    <alternativeName>
        <fullName evidence="7">2-dehydropantolactone reductase</fullName>
    </alternativeName>
    <alternativeName>
        <fullName evidence="8">Ketopantoyl-lactone reductase</fullName>
    </alternativeName>
</protein>
<dbReference type="PROSITE" id="PS00798">
    <property type="entry name" value="ALDOKETO_REDUCTASE_1"/>
    <property type="match status" value="1"/>
</dbReference>
<dbReference type="EC" id="1.1.1.358" evidence="6"/>
<sequence length="309" mass="34302">MAIPSNSTKTLKLNNGLSIPAVGLGTWQSTDEEAYNAVIAALKAGYRHIDTAYCYGNEEPVGRAIKDSGVPRKDIFITTKLWGTDHTRAEEGLDKSLKLLGLDYVDLFLMHWPVPMNPNGNHDKFPTLPDGKRDILLDWNFVDTYREMQKLVASGKTKAIGVSNFSITNLKKLLADSQITIKPVVNQVETHGYLPQHKLLEYAKENDIVLEAYSPLGSTGAPLLKDELVQELAKKNGISESTLLISWSVWRGIVVLPKSVTPSRIADNLKIIELSDEDGKKLNELASIRGEKRLVSPPWDPIVVFNDED</sequence>
<organism evidence="13 14">
    <name type="scientific">Komagataella pastoris</name>
    <name type="common">Yeast</name>
    <name type="synonym">Pichia pastoris</name>
    <dbReference type="NCBI Taxonomy" id="4922"/>
    <lineage>
        <taxon>Eukaryota</taxon>
        <taxon>Fungi</taxon>
        <taxon>Dikarya</taxon>
        <taxon>Ascomycota</taxon>
        <taxon>Saccharomycotina</taxon>
        <taxon>Pichiomycetes</taxon>
        <taxon>Pichiales</taxon>
        <taxon>Pichiaceae</taxon>
        <taxon>Komagataella</taxon>
    </lineage>
</organism>
<keyword evidence="14" id="KW-1185">Reference proteome</keyword>
<name>A0A1B2J5V9_PICPA</name>
<evidence type="ECO:0000256" key="3">
    <source>
        <dbReference type="ARBA" id="ARBA00023002"/>
    </source>
</evidence>
<comment type="catalytic activity">
    <reaction evidence="5">
        <text>isatin + NADPH + H(+) = 3-hydroxyindolin-2-one + NADP(+)</text>
        <dbReference type="Rhea" id="RHEA:68608"/>
        <dbReference type="ChEBI" id="CHEBI:15378"/>
        <dbReference type="ChEBI" id="CHEBI:27539"/>
        <dbReference type="ChEBI" id="CHEBI:28536"/>
        <dbReference type="ChEBI" id="CHEBI:57783"/>
        <dbReference type="ChEBI" id="CHEBI:58349"/>
    </reaction>
</comment>
<evidence type="ECO:0000256" key="5">
    <source>
        <dbReference type="ARBA" id="ARBA00051098"/>
    </source>
</evidence>
<feature type="binding site" evidence="10">
    <location>
        <position position="111"/>
    </location>
    <ligand>
        <name>substrate</name>
    </ligand>
</feature>
<dbReference type="SUPFAM" id="SSF51430">
    <property type="entry name" value="NAD(P)-linked oxidoreductase"/>
    <property type="match status" value="1"/>
</dbReference>
<dbReference type="Gene3D" id="3.20.20.100">
    <property type="entry name" value="NADP-dependent oxidoreductase domain"/>
    <property type="match status" value="1"/>
</dbReference>
<dbReference type="Pfam" id="PF00248">
    <property type="entry name" value="Aldo_ket_red"/>
    <property type="match status" value="1"/>
</dbReference>
<dbReference type="InterPro" id="IPR020471">
    <property type="entry name" value="AKR"/>
</dbReference>
<dbReference type="PANTHER" id="PTHR43827:SF3">
    <property type="entry name" value="NADP-DEPENDENT OXIDOREDUCTASE DOMAIN-CONTAINING PROTEIN"/>
    <property type="match status" value="1"/>
</dbReference>
<evidence type="ECO:0000256" key="6">
    <source>
        <dbReference type="ARBA" id="ARBA00066965"/>
    </source>
</evidence>
<keyword evidence="2" id="KW-0521">NADP</keyword>
<evidence type="ECO:0000256" key="8">
    <source>
        <dbReference type="ARBA" id="ARBA00081322"/>
    </source>
</evidence>
<evidence type="ECO:0000313" key="14">
    <source>
        <dbReference type="Proteomes" id="UP000094565"/>
    </source>
</evidence>
<evidence type="ECO:0000256" key="1">
    <source>
        <dbReference type="ARBA" id="ARBA00007905"/>
    </source>
</evidence>
<dbReference type="InterPro" id="IPR018170">
    <property type="entry name" value="Aldo/ket_reductase_CS"/>
</dbReference>
<dbReference type="Proteomes" id="UP000094565">
    <property type="component" value="Chromosome 1"/>
</dbReference>
<feature type="domain" description="NADP-dependent oxidoreductase" evidence="12">
    <location>
        <begin position="22"/>
        <end position="285"/>
    </location>
</feature>
<evidence type="ECO:0000256" key="2">
    <source>
        <dbReference type="ARBA" id="ARBA00022857"/>
    </source>
</evidence>
<dbReference type="PROSITE" id="PS00062">
    <property type="entry name" value="ALDOKETO_REDUCTASE_2"/>
    <property type="match status" value="1"/>
</dbReference>
<evidence type="ECO:0000256" key="10">
    <source>
        <dbReference type="PIRSR" id="PIRSR000097-2"/>
    </source>
</evidence>
<dbReference type="PRINTS" id="PR00069">
    <property type="entry name" value="ALDKETRDTASE"/>
</dbReference>
<feature type="site" description="Lowers pKa of active site Tyr" evidence="11">
    <location>
        <position position="80"/>
    </location>
</feature>
<dbReference type="GO" id="GO:0042180">
    <property type="term" value="P:ketone metabolic process"/>
    <property type="evidence" value="ECO:0007669"/>
    <property type="project" value="UniProtKB-ARBA"/>
</dbReference>
<proteinExistence type="inferred from homology"/>
<keyword evidence="3" id="KW-0560">Oxidoreductase</keyword>
<evidence type="ECO:0000256" key="11">
    <source>
        <dbReference type="PIRSR" id="PIRSR000097-3"/>
    </source>
</evidence>
<gene>
    <name evidence="13" type="primary">YPR1</name>
    <name evidence="13" type="ORF">ATY40_BA7501175</name>
</gene>
<comment type="similarity">
    <text evidence="1">Belongs to the aldo/keto reductase family.</text>
</comment>
<evidence type="ECO:0000313" key="13">
    <source>
        <dbReference type="EMBL" id="ANZ73356.1"/>
    </source>
</evidence>
<dbReference type="OrthoDB" id="416253at2759"/>
<accession>A0A1B2J5V9</accession>